<dbReference type="NCBIfam" id="TIGR01733">
    <property type="entry name" value="AA-adenyl-dom"/>
    <property type="match status" value="1"/>
</dbReference>
<dbReference type="InterPro" id="IPR025110">
    <property type="entry name" value="AMP-bd_C"/>
</dbReference>
<dbReference type="SUPFAM" id="SSF47336">
    <property type="entry name" value="ACP-like"/>
    <property type="match status" value="1"/>
</dbReference>
<dbReference type="Gene3D" id="3.30.559.30">
    <property type="entry name" value="Nonribosomal peptide synthetase, condensation domain"/>
    <property type="match status" value="1"/>
</dbReference>
<evidence type="ECO:0000256" key="1">
    <source>
        <dbReference type="ARBA" id="ARBA00001957"/>
    </source>
</evidence>
<organism evidence="6 7">
    <name type="scientific">Streptomyces netropsis</name>
    <name type="common">Streptoverticillium netropsis</name>
    <dbReference type="NCBI Taxonomy" id="55404"/>
    <lineage>
        <taxon>Bacteria</taxon>
        <taxon>Bacillati</taxon>
        <taxon>Actinomycetota</taxon>
        <taxon>Actinomycetes</taxon>
        <taxon>Kitasatosporales</taxon>
        <taxon>Streptomycetaceae</taxon>
        <taxon>Streptomyces</taxon>
    </lineage>
</organism>
<dbReference type="GO" id="GO:0003824">
    <property type="term" value="F:catalytic activity"/>
    <property type="evidence" value="ECO:0007669"/>
    <property type="project" value="InterPro"/>
</dbReference>
<dbReference type="Gene3D" id="3.40.50.980">
    <property type="match status" value="2"/>
</dbReference>
<dbReference type="PANTHER" id="PTHR45527">
    <property type="entry name" value="NONRIBOSOMAL PEPTIDE SYNTHETASE"/>
    <property type="match status" value="1"/>
</dbReference>
<protein>
    <submittedName>
        <fullName evidence="6">Amino acid adenylation domain-containing protein</fullName>
    </submittedName>
</protein>
<dbReference type="PANTHER" id="PTHR45527:SF1">
    <property type="entry name" value="FATTY ACID SYNTHASE"/>
    <property type="match status" value="1"/>
</dbReference>
<proteinExistence type="predicted"/>
<evidence type="ECO:0000256" key="3">
    <source>
        <dbReference type="ARBA" id="ARBA00022553"/>
    </source>
</evidence>
<keyword evidence="3" id="KW-0597">Phosphoprotein</keyword>
<evidence type="ECO:0000313" key="7">
    <source>
        <dbReference type="Proteomes" id="UP000556436"/>
    </source>
</evidence>
<dbReference type="GO" id="GO:0017000">
    <property type="term" value="P:antibiotic biosynthetic process"/>
    <property type="evidence" value="ECO:0007669"/>
    <property type="project" value="UniProtKB-ARBA"/>
</dbReference>
<accession>A0A7W7LDY3</accession>
<sequence>MPAVPLSLPEALSEQILRTPDQTAIRDAEGVLTYRELHERVAYAAELLRAAGVRPGDVVGLQVSRSTSAVVALLGVLEAGAAYLPLDPAEPAGRAAGLLADAGAERVIVEGEAPTPGAPGPTPLPLAALLGRRSAEEAAPSGPTDPSRAAYVMCTSGTTGRPKAVPVPHAGVVRLVRDQGYARFGPHDTVLLHSPLSFDASVFEIFSALLNGGELVIAPPGRLSPAETGEVLRRHGVTTLYLTASLLRLIVDETPDALAGVRLLFTGGEAASADHLERLRRELPDRRLVNLYGPTENSVATTMFPVDPDRPVPSPVPIGMPVDDDEVHVMDEGGQPVPDGTTGELWLGGPGLALGYLGNAGLTEARFVPHPDGVPGHRLYRSGDLGHRRPDGALVYEGRADEQIKVEGHRVEPGEVEHALRRCPPVVDARVHLWAGPDGDRRLVAHLVLRPGADRPDPSVVRTHLVALLPGYMIPAQYVVLDRLPLKDNGKVDRDLLPPPPGAPVRATRLTPTEHAVGEIWRELLSQDAVGPQDDFFICGGTSIAASRLVSRIRTRMGVEVPLAVVFDTPTLAAIAMAADRSRESAARTATGPARGDAPLAPSGAPGSAVPDGARPDPAGSDARATATDRLAHCPAEVPARPAGPPATAHVQEVPVPLSLQQRARLSTNRAAADGRTQPVLTIHRLEGPLSEPALGRALDALTVRHDVLATRYPEGPEPIGLVAPAAGRHWPLEVRRTPPGALDGADALDAVADFGRRPLDLDRGDVARALLVTDGDRDHVLALMVDHLAFDEMSMEVVLGELAALYGEFDGGPPAGLEPAVQYQDYARMQAEWYASPSGRDAVDRAVEELYATGFRPPLPLPVCPGHDPAATGATRTVEHALPPVPPDTVRRLAARGITPYGFHLCVMARAVSRFTGDQPFGFQISQSGRHLPGTEGTVGCLTELAFVHFDTAGQADPADLFENTRRALVRLVTQPPALAAALGRLRADGRAEEVAKLRDRPYLLFHHMETPVTHLSPHLRLTALRPAPRPGARRDPVLCASIRSGPDGGTVFVEYVEAAYPAEFAEGLARAAADATAELSAWAGAR</sequence>
<dbReference type="Pfam" id="PF00501">
    <property type="entry name" value="AMP-binding"/>
    <property type="match status" value="1"/>
</dbReference>
<dbReference type="Gene3D" id="2.30.38.10">
    <property type="entry name" value="Luciferase, Domain 3"/>
    <property type="match status" value="1"/>
</dbReference>
<dbReference type="Proteomes" id="UP000556436">
    <property type="component" value="Unassembled WGS sequence"/>
</dbReference>
<evidence type="ECO:0000256" key="4">
    <source>
        <dbReference type="SAM" id="MobiDB-lite"/>
    </source>
</evidence>
<dbReference type="PROSITE" id="PS00455">
    <property type="entry name" value="AMP_BINDING"/>
    <property type="match status" value="1"/>
</dbReference>
<dbReference type="Gene3D" id="3.30.300.30">
    <property type="match status" value="1"/>
</dbReference>
<dbReference type="Pfam" id="PF00550">
    <property type="entry name" value="PP-binding"/>
    <property type="match status" value="1"/>
</dbReference>
<dbReference type="GO" id="GO:0005737">
    <property type="term" value="C:cytoplasm"/>
    <property type="evidence" value="ECO:0007669"/>
    <property type="project" value="TreeGrafter"/>
</dbReference>
<feature type="region of interest" description="Disordered" evidence="4">
    <location>
        <begin position="584"/>
        <end position="627"/>
    </location>
</feature>
<dbReference type="InterPro" id="IPR036736">
    <property type="entry name" value="ACP-like_sf"/>
</dbReference>
<dbReference type="InterPro" id="IPR009081">
    <property type="entry name" value="PP-bd_ACP"/>
</dbReference>
<dbReference type="InterPro" id="IPR010071">
    <property type="entry name" value="AA_adenyl_dom"/>
</dbReference>
<dbReference type="SUPFAM" id="SSF56801">
    <property type="entry name" value="Acetyl-CoA synthetase-like"/>
    <property type="match status" value="1"/>
</dbReference>
<dbReference type="SMART" id="SM00823">
    <property type="entry name" value="PKS_PP"/>
    <property type="match status" value="1"/>
</dbReference>
<dbReference type="InterPro" id="IPR000873">
    <property type="entry name" value="AMP-dep_synth/lig_dom"/>
</dbReference>
<dbReference type="InterPro" id="IPR001242">
    <property type="entry name" value="Condensation_dom"/>
</dbReference>
<dbReference type="GO" id="GO:0008610">
    <property type="term" value="P:lipid biosynthetic process"/>
    <property type="evidence" value="ECO:0007669"/>
    <property type="project" value="UniProtKB-ARBA"/>
</dbReference>
<dbReference type="GO" id="GO:0043041">
    <property type="term" value="P:amino acid activation for nonribosomal peptide biosynthetic process"/>
    <property type="evidence" value="ECO:0007669"/>
    <property type="project" value="TreeGrafter"/>
</dbReference>
<name>A0A7W7LDY3_STRNE</name>
<dbReference type="Pfam" id="PF00668">
    <property type="entry name" value="Condensation"/>
    <property type="match status" value="1"/>
</dbReference>
<dbReference type="CDD" id="cd05930">
    <property type="entry name" value="A_NRPS"/>
    <property type="match status" value="1"/>
</dbReference>
<dbReference type="Gene3D" id="1.10.1200.10">
    <property type="entry name" value="ACP-like"/>
    <property type="match status" value="1"/>
</dbReference>
<dbReference type="GO" id="GO:0031177">
    <property type="term" value="F:phosphopantetheine binding"/>
    <property type="evidence" value="ECO:0007669"/>
    <property type="project" value="InterPro"/>
</dbReference>
<keyword evidence="2" id="KW-0596">Phosphopantetheine</keyword>
<dbReference type="EMBL" id="JACHJG010000009">
    <property type="protein sequence ID" value="MBB4888432.1"/>
    <property type="molecule type" value="Genomic_DNA"/>
</dbReference>
<dbReference type="GO" id="GO:0044550">
    <property type="term" value="P:secondary metabolite biosynthetic process"/>
    <property type="evidence" value="ECO:0007669"/>
    <property type="project" value="TreeGrafter"/>
</dbReference>
<gene>
    <name evidence="6" type="ORF">FHS38_004501</name>
</gene>
<dbReference type="InterPro" id="IPR020845">
    <property type="entry name" value="AMP-binding_CS"/>
</dbReference>
<evidence type="ECO:0000259" key="5">
    <source>
        <dbReference type="PROSITE" id="PS50075"/>
    </source>
</evidence>
<dbReference type="RefSeq" id="WP_184736040.1">
    <property type="nucleotide sequence ID" value="NZ_BMRW01000007.1"/>
</dbReference>
<dbReference type="Gene3D" id="3.30.559.10">
    <property type="entry name" value="Chloramphenicol acetyltransferase-like domain"/>
    <property type="match status" value="1"/>
</dbReference>
<dbReference type="InterPro" id="IPR020806">
    <property type="entry name" value="PKS_PP-bd"/>
</dbReference>
<dbReference type="SUPFAM" id="SSF52777">
    <property type="entry name" value="CoA-dependent acyltransferases"/>
    <property type="match status" value="2"/>
</dbReference>
<comment type="caution">
    <text evidence="6">The sequence shown here is derived from an EMBL/GenBank/DDBJ whole genome shotgun (WGS) entry which is preliminary data.</text>
</comment>
<dbReference type="PROSITE" id="PS50075">
    <property type="entry name" value="CARRIER"/>
    <property type="match status" value="1"/>
</dbReference>
<reference evidence="6 7" key="1">
    <citation type="submission" date="2020-08" db="EMBL/GenBank/DDBJ databases">
        <title>Genomic Encyclopedia of Type Strains, Phase III (KMG-III): the genomes of soil and plant-associated and newly described type strains.</title>
        <authorList>
            <person name="Whitman W."/>
        </authorList>
    </citation>
    <scope>NUCLEOTIDE SEQUENCE [LARGE SCALE GENOMIC DNA]</scope>
    <source>
        <strain evidence="6 7">CECT 3265</strain>
    </source>
</reference>
<feature type="compositionally biased region" description="Low complexity" evidence="4">
    <location>
        <begin position="596"/>
        <end position="613"/>
    </location>
</feature>
<comment type="cofactor">
    <cofactor evidence="1">
        <name>pantetheine 4'-phosphate</name>
        <dbReference type="ChEBI" id="CHEBI:47942"/>
    </cofactor>
</comment>
<keyword evidence="7" id="KW-1185">Reference proteome</keyword>
<dbReference type="InterPro" id="IPR023213">
    <property type="entry name" value="CAT-like_dom_sf"/>
</dbReference>
<evidence type="ECO:0000256" key="2">
    <source>
        <dbReference type="ARBA" id="ARBA00022450"/>
    </source>
</evidence>
<feature type="domain" description="Carrier" evidence="5">
    <location>
        <begin position="508"/>
        <end position="583"/>
    </location>
</feature>
<dbReference type="AlphaFoldDB" id="A0A7W7LDY3"/>
<evidence type="ECO:0000313" key="6">
    <source>
        <dbReference type="EMBL" id="MBB4888432.1"/>
    </source>
</evidence>
<dbReference type="InterPro" id="IPR045851">
    <property type="entry name" value="AMP-bd_C_sf"/>
</dbReference>
<dbReference type="Pfam" id="PF13193">
    <property type="entry name" value="AMP-binding_C"/>
    <property type="match status" value="1"/>
</dbReference>